<dbReference type="EMBL" id="JXTI01000124">
    <property type="protein sequence ID" value="KWX12300.1"/>
    <property type="molecule type" value="Genomic_DNA"/>
</dbReference>
<accession>A0A132NQJ3</accession>
<comment type="caution">
    <text evidence="1">The sequence shown here is derived from an EMBL/GenBank/DDBJ whole genome shotgun (WGS) entry which is preliminary data.</text>
</comment>
<name>A0A132NQJ3_GIAIN</name>
<evidence type="ECO:0000313" key="1">
    <source>
        <dbReference type="EMBL" id="KWX12300.1"/>
    </source>
</evidence>
<dbReference type="OrthoDB" id="10253194at2759"/>
<dbReference type="Proteomes" id="UP000070089">
    <property type="component" value="Unassembled WGS sequence"/>
</dbReference>
<protein>
    <submittedName>
        <fullName evidence="1">Uncharacterized protein</fullName>
    </submittedName>
</protein>
<organism evidence="1 2">
    <name type="scientific">Giardia duodenalis assemblage B</name>
    <dbReference type="NCBI Taxonomy" id="1394984"/>
    <lineage>
        <taxon>Eukaryota</taxon>
        <taxon>Metamonada</taxon>
        <taxon>Diplomonadida</taxon>
        <taxon>Hexamitidae</taxon>
        <taxon>Giardiinae</taxon>
        <taxon>Giardia</taxon>
    </lineage>
</organism>
<dbReference type="AlphaFoldDB" id="A0A132NQJ3"/>
<dbReference type="VEuPathDB" id="GiardiaDB:QR46_3710"/>
<reference evidence="1 2" key="1">
    <citation type="journal article" date="2015" name="Mol. Biochem. Parasitol.">
        <title>Identification of polymorphic genes for use in assemblage B genotyping assays through comparative genomics of multiple assemblage B Giardia duodenalis isolates.</title>
        <authorList>
            <person name="Wielinga C."/>
            <person name="Thompson R.C."/>
            <person name="Monis P."/>
            <person name="Ryan U."/>
        </authorList>
    </citation>
    <scope>NUCLEOTIDE SEQUENCE [LARGE SCALE GENOMIC DNA]</scope>
    <source>
        <strain evidence="1 2">BAH15c1</strain>
    </source>
</reference>
<evidence type="ECO:0000313" key="2">
    <source>
        <dbReference type="Proteomes" id="UP000070089"/>
    </source>
</evidence>
<gene>
    <name evidence="1" type="ORF">QR46_3710</name>
</gene>
<proteinExistence type="predicted"/>
<sequence>MTMAILRVDNLAQEEAELMLATIMQTLRPVKELRSYCAVALFSPSISSQSHLLAFSVDLTATIISQDSASAPVVLTIPPLPHYLLGGVKYATAISCMAFTMLRPQDTSPVLVIGFSNGAWSVFSLDGCLLLSYIGDSRSSLSITAEPIIEIVTPESYDLSPAVHLTVRQYSRMLHITLEDLTAAVARNTNADDFQACSFRDADLETSQLPVSVHDQNLFAIELVDFTTLGVSQPIGRLKITYKSTVYYYSDAISFIVVDLAQFHPSCNLNLKEPRILGVSEDQSTQRLLACPLRINSILMDESHCLVVGPNPFVVRISPITVDIGAINLPKAFLDTISNTILSPDQTVSFASSVFKVEVRGCTREQTAVYTAQYIGGSLVDQVDYSMGYIRGDFRANDSDIDCADARILTSIDSIVPETCSPISDLALLLDKTKDTTNEATMSVLKEVQGVFSSYFRVPFTIWRDRAKIPHIVAVSSAGQVLCMSLRSFEISGSRFLSLPATSSNLSRGYSFTIALTESNGRAEARIWAWRPDLSHFSQTYEWVVALPGLEIISEGICDSQCLFQSRKASYVIKVIRHDTLYSLEWALLGGS</sequence>